<organism evidence="2 3">
    <name type="scientific">Afipia felis</name>
    <name type="common">Cat scratch disease bacillus</name>
    <dbReference type="NCBI Taxonomy" id="1035"/>
    <lineage>
        <taxon>Bacteria</taxon>
        <taxon>Pseudomonadati</taxon>
        <taxon>Pseudomonadota</taxon>
        <taxon>Alphaproteobacteria</taxon>
        <taxon>Hyphomicrobiales</taxon>
        <taxon>Nitrobacteraceae</taxon>
        <taxon>Afipia</taxon>
    </lineage>
</organism>
<dbReference type="EMBL" id="UIGB01000001">
    <property type="protein sequence ID" value="SUU83669.1"/>
    <property type="molecule type" value="Genomic_DNA"/>
</dbReference>
<gene>
    <name evidence="2" type="ORF">NCTC12722_00838</name>
</gene>
<feature type="transmembrane region" description="Helical" evidence="1">
    <location>
        <begin position="23"/>
        <end position="46"/>
    </location>
</feature>
<protein>
    <submittedName>
        <fullName evidence="2">Uncharacterized protein conserved in bacteria (DUF2125)</fullName>
    </submittedName>
</protein>
<keyword evidence="1" id="KW-1133">Transmembrane helix</keyword>
<dbReference type="Proteomes" id="UP000254343">
    <property type="component" value="Unassembled WGS sequence"/>
</dbReference>
<reference evidence="2 3" key="1">
    <citation type="submission" date="2018-06" db="EMBL/GenBank/DDBJ databases">
        <authorList>
            <consortium name="Pathogen Informatics"/>
            <person name="Doyle S."/>
        </authorList>
    </citation>
    <scope>NUCLEOTIDE SEQUENCE [LARGE SCALE GENOMIC DNA]</scope>
    <source>
        <strain evidence="2 3">NCTC12722</strain>
    </source>
</reference>
<keyword evidence="1" id="KW-0812">Transmembrane</keyword>
<keyword evidence="1" id="KW-0472">Membrane</keyword>
<evidence type="ECO:0000313" key="3">
    <source>
        <dbReference type="Proteomes" id="UP000254343"/>
    </source>
</evidence>
<dbReference type="InterPro" id="IPR018666">
    <property type="entry name" value="DUF2125"/>
</dbReference>
<dbReference type="Pfam" id="PF09898">
    <property type="entry name" value="DUF2125"/>
    <property type="match status" value="1"/>
</dbReference>
<dbReference type="AlphaFoldDB" id="A0A380W4Z2"/>
<accession>A0A380W4Z2</accession>
<evidence type="ECO:0000256" key="1">
    <source>
        <dbReference type="SAM" id="Phobius"/>
    </source>
</evidence>
<evidence type="ECO:0000313" key="2">
    <source>
        <dbReference type="EMBL" id="SUU83669.1"/>
    </source>
</evidence>
<dbReference type="RefSeq" id="WP_002718447.1">
    <property type="nucleotide sequence ID" value="NZ_UFSI01000001.1"/>
</dbReference>
<proteinExistence type="predicted"/>
<sequence length="405" mass="43854">MLLGLFMMTYAEPRAPLPRRRRLWPVFVPSALLLLAAIGWSGFWFYAANQVDVQFKGWQEREAKSGRVYDCSRREVGGFPFRFEVRCADPTISLTAQTAQQFATKTPLTAKLSEILAVAQIYDPTRVIAEFKGPVTVSETGQQPFATANWSLGHASAAGLPTLPKRISMEFNDPVIERIVSGVTAPFFSAKHAEWHVRLVEGELNDHPVIESVLRSEGASVQGVHPVLEAPFDETVHVKLRGLNDFAPKSWPERFREIQANGGGIDVTESRIQQGDTVAVAAGTLSLTPSGHLDGQLQMTIAGFEKIVPALGLEKALAEGAPPSNVAPGVSTQEVNKVIDSLDRIIPGLGKVARKNANAGLIAGLNLIGQQTTLEGRPARAITLRFMDGALLLGPLRVAQTPALF</sequence>
<name>A0A380W4Z2_AFIFE</name>